<dbReference type="EMBL" id="JBEWTB010000002">
    <property type="protein sequence ID" value="MET4756436.1"/>
    <property type="molecule type" value="Genomic_DNA"/>
</dbReference>
<evidence type="ECO:0000256" key="6">
    <source>
        <dbReference type="RuleBase" id="RU366058"/>
    </source>
</evidence>
<comment type="caution">
    <text evidence="8">The sequence shown here is derived from an EMBL/GenBank/DDBJ whole genome shotgun (WGS) entry which is preliminary data.</text>
</comment>
<dbReference type="Pfam" id="PF09335">
    <property type="entry name" value="VTT_dom"/>
    <property type="match status" value="1"/>
</dbReference>
<dbReference type="Proteomes" id="UP001549366">
    <property type="component" value="Unassembled WGS sequence"/>
</dbReference>
<accession>A0ABV2SGV1</accession>
<feature type="transmembrane region" description="Helical" evidence="6">
    <location>
        <begin position="55"/>
        <end position="79"/>
    </location>
</feature>
<dbReference type="RefSeq" id="WP_354010778.1">
    <property type="nucleotide sequence ID" value="NZ_JBEWTA010000001.1"/>
</dbReference>
<evidence type="ECO:0000259" key="7">
    <source>
        <dbReference type="Pfam" id="PF09335"/>
    </source>
</evidence>
<feature type="transmembrane region" description="Helical" evidence="6">
    <location>
        <begin position="132"/>
        <end position="153"/>
    </location>
</feature>
<dbReference type="InterPro" id="IPR032816">
    <property type="entry name" value="VTT_dom"/>
</dbReference>
<feature type="transmembrane region" description="Helical" evidence="6">
    <location>
        <begin position="160"/>
        <end position="181"/>
    </location>
</feature>
<proteinExistence type="inferred from homology"/>
<feature type="domain" description="VTT" evidence="7">
    <location>
        <begin position="67"/>
        <end position="182"/>
    </location>
</feature>
<keyword evidence="5 6" id="KW-0472">Membrane</keyword>
<name>A0ABV2SGV1_9GAMM</name>
<sequence length="233" mass="25831">MKIRAFLTDNRKSLLGLGLLSCMPLVFSSLAAALLLHNESWLLGLDTMQWLPLYLLSAITMALAMTPSTFIALISGYFLGWDATAFMLAAYLLASALGYKAGQFLDGGRLLRSLHQQAKVRQFLDGLRLQEWPLMIMVRLSPVLPFSVMNLLMPAIKVRFNTFLVAGFFGMLPRTLFSIWLGIQAKGLINLLQSPDDNPSSAIFLIFLTVLSVGGLVWLIQRTARQILSGNNH</sequence>
<evidence type="ECO:0000256" key="5">
    <source>
        <dbReference type="ARBA" id="ARBA00023136"/>
    </source>
</evidence>
<comment type="subcellular location">
    <subcellularLocation>
        <location evidence="1 6">Cell membrane</location>
        <topology evidence="1 6">Multi-pass membrane protein</topology>
    </subcellularLocation>
</comment>
<evidence type="ECO:0000313" key="9">
    <source>
        <dbReference type="Proteomes" id="UP001549366"/>
    </source>
</evidence>
<keyword evidence="4 6" id="KW-1133">Transmembrane helix</keyword>
<feature type="transmembrane region" description="Helical" evidence="6">
    <location>
        <begin position="201"/>
        <end position="220"/>
    </location>
</feature>
<dbReference type="PANTHER" id="PTHR12677:SF59">
    <property type="entry name" value="GOLGI APPARATUS MEMBRANE PROTEIN TVP38-RELATED"/>
    <property type="match status" value="1"/>
</dbReference>
<comment type="similarity">
    <text evidence="6">Belongs to the TVP38/TMEM64 family.</text>
</comment>
<evidence type="ECO:0000256" key="3">
    <source>
        <dbReference type="ARBA" id="ARBA00022692"/>
    </source>
</evidence>
<keyword evidence="2 6" id="KW-1003">Cell membrane</keyword>
<evidence type="ECO:0000256" key="1">
    <source>
        <dbReference type="ARBA" id="ARBA00004651"/>
    </source>
</evidence>
<evidence type="ECO:0000313" key="8">
    <source>
        <dbReference type="EMBL" id="MET4756436.1"/>
    </source>
</evidence>
<keyword evidence="3 6" id="KW-0812">Transmembrane</keyword>
<protein>
    <recommendedName>
        <fullName evidence="6">TVP38/TMEM64 family membrane protein</fullName>
    </recommendedName>
</protein>
<keyword evidence="9" id="KW-1185">Reference proteome</keyword>
<dbReference type="PANTHER" id="PTHR12677">
    <property type="entry name" value="GOLGI APPARATUS MEMBRANE PROTEIN TVP38-RELATED"/>
    <property type="match status" value="1"/>
</dbReference>
<evidence type="ECO:0000256" key="2">
    <source>
        <dbReference type="ARBA" id="ARBA00022475"/>
    </source>
</evidence>
<reference evidence="8 9" key="1">
    <citation type="submission" date="2024-06" db="EMBL/GenBank/DDBJ databases">
        <title>Genomic Encyclopedia of Type Strains, Phase V (KMG-V): Genome sequencing to study the core and pangenomes of soil and plant-associated prokaryotes.</title>
        <authorList>
            <person name="Whitman W."/>
        </authorList>
    </citation>
    <scope>NUCLEOTIDE SEQUENCE [LARGE SCALE GENOMIC DNA]</scope>
    <source>
        <strain evidence="8 9">NE40</strain>
    </source>
</reference>
<organism evidence="8 9">
    <name type="scientific">Endozoicomonas lisbonensis</name>
    <dbReference type="NCBI Taxonomy" id="3120522"/>
    <lineage>
        <taxon>Bacteria</taxon>
        <taxon>Pseudomonadati</taxon>
        <taxon>Pseudomonadota</taxon>
        <taxon>Gammaproteobacteria</taxon>
        <taxon>Oceanospirillales</taxon>
        <taxon>Endozoicomonadaceae</taxon>
        <taxon>Endozoicomonas</taxon>
    </lineage>
</organism>
<feature type="transmembrane region" description="Helical" evidence="6">
    <location>
        <begin position="86"/>
        <end position="105"/>
    </location>
</feature>
<gene>
    <name evidence="8" type="ORF">V5J35_001628</name>
</gene>
<evidence type="ECO:0000256" key="4">
    <source>
        <dbReference type="ARBA" id="ARBA00022989"/>
    </source>
</evidence>
<dbReference type="InterPro" id="IPR015414">
    <property type="entry name" value="TMEM64"/>
</dbReference>